<keyword evidence="9" id="KW-0408">Iron</keyword>
<feature type="region of interest" description="Disordered" evidence="11">
    <location>
        <begin position="232"/>
        <end position="256"/>
    </location>
</feature>
<dbReference type="GO" id="GO:0046872">
    <property type="term" value="F:metal ion binding"/>
    <property type="evidence" value="ECO:0007669"/>
    <property type="project" value="UniProtKB-KW"/>
</dbReference>
<dbReference type="KEGG" id="spu:592952"/>
<feature type="domain" description="Cytochrome b561" evidence="13">
    <location>
        <begin position="10"/>
        <end position="217"/>
    </location>
</feature>
<dbReference type="InterPro" id="IPR043205">
    <property type="entry name" value="CYB561/CYBRD1-like"/>
</dbReference>
<evidence type="ECO:0000259" key="13">
    <source>
        <dbReference type="PROSITE" id="PS50939"/>
    </source>
</evidence>
<evidence type="ECO:0000256" key="12">
    <source>
        <dbReference type="SAM" id="Phobius"/>
    </source>
</evidence>
<feature type="transmembrane region" description="Helical" evidence="12">
    <location>
        <begin position="154"/>
        <end position="171"/>
    </location>
</feature>
<dbReference type="PANTHER" id="PTHR10106:SF0">
    <property type="entry name" value="LD36721P"/>
    <property type="match status" value="1"/>
</dbReference>
<evidence type="ECO:0000256" key="3">
    <source>
        <dbReference type="ARBA" id="ARBA00022448"/>
    </source>
</evidence>
<protein>
    <recommendedName>
        <fullName evidence="13">Cytochrome b561 domain-containing protein</fullName>
    </recommendedName>
</protein>
<dbReference type="EnsemblMetazoa" id="XM_030990128">
    <property type="protein sequence ID" value="XP_030845988"/>
    <property type="gene ID" value="LOC592952"/>
</dbReference>
<dbReference type="SMART" id="SM00665">
    <property type="entry name" value="B561"/>
    <property type="match status" value="1"/>
</dbReference>
<reference evidence="14" key="2">
    <citation type="submission" date="2021-01" db="UniProtKB">
        <authorList>
            <consortium name="EnsemblMetazoa"/>
        </authorList>
    </citation>
    <scope>IDENTIFICATION</scope>
</reference>
<comment type="cofactor">
    <cofactor evidence="1">
        <name>heme b</name>
        <dbReference type="ChEBI" id="CHEBI:60344"/>
    </cofactor>
</comment>
<keyword evidence="7" id="KW-0249">Electron transport</keyword>
<dbReference type="FunCoup" id="A0A7M7P431">
    <property type="interactions" value="390"/>
</dbReference>
<evidence type="ECO:0000256" key="9">
    <source>
        <dbReference type="ARBA" id="ARBA00023004"/>
    </source>
</evidence>
<dbReference type="Gene3D" id="1.20.120.1770">
    <property type="match status" value="1"/>
</dbReference>
<dbReference type="OMA" id="LHFRGGM"/>
<dbReference type="PANTHER" id="PTHR10106">
    <property type="entry name" value="CYTOCHROME B561-RELATED"/>
    <property type="match status" value="1"/>
</dbReference>
<dbReference type="Pfam" id="PF03188">
    <property type="entry name" value="Cytochrom_B561"/>
    <property type="match status" value="1"/>
</dbReference>
<reference evidence="15" key="1">
    <citation type="submission" date="2015-02" db="EMBL/GenBank/DDBJ databases">
        <title>Genome sequencing for Strongylocentrotus purpuratus.</title>
        <authorList>
            <person name="Murali S."/>
            <person name="Liu Y."/>
            <person name="Vee V."/>
            <person name="English A."/>
            <person name="Wang M."/>
            <person name="Skinner E."/>
            <person name="Han Y."/>
            <person name="Muzny D.M."/>
            <person name="Worley K.C."/>
            <person name="Gibbs R.A."/>
        </authorList>
    </citation>
    <scope>NUCLEOTIDE SEQUENCE</scope>
</reference>
<dbReference type="GeneID" id="592952"/>
<evidence type="ECO:0000313" key="15">
    <source>
        <dbReference type="Proteomes" id="UP000007110"/>
    </source>
</evidence>
<keyword evidence="6" id="KW-0479">Metal-binding</keyword>
<keyword evidence="8 12" id="KW-1133">Transmembrane helix</keyword>
<comment type="subcellular location">
    <subcellularLocation>
        <location evidence="2">Membrane</location>
        <topology evidence="2">Multi-pass membrane protein</topology>
    </subcellularLocation>
</comment>
<dbReference type="Proteomes" id="UP000007110">
    <property type="component" value="Unassembled WGS sequence"/>
</dbReference>
<evidence type="ECO:0000256" key="7">
    <source>
        <dbReference type="ARBA" id="ARBA00022982"/>
    </source>
</evidence>
<keyword evidence="15" id="KW-1185">Reference proteome</keyword>
<evidence type="ECO:0000256" key="5">
    <source>
        <dbReference type="ARBA" id="ARBA00022692"/>
    </source>
</evidence>
<feature type="transmembrane region" description="Helical" evidence="12">
    <location>
        <begin position="47"/>
        <end position="67"/>
    </location>
</feature>
<feature type="transmembrane region" description="Helical" evidence="12">
    <location>
        <begin position="79"/>
        <end position="100"/>
    </location>
</feature>
<evidence type="ECO:0000256" key="1">
    <source>
        <dbReference type="ARBA" id="ARBA00001970"/>
    </source>
</evidence>
<dbReference type="AlphaFoldDB" id="A0A7M7P431"/>
<keyword evidence="5 12" id="KW-0812">Transmembrane</keyword>
<proteinExistence type="predicted"/>
<evidence type="ECO:0000256" key="6">
    <source>
        <dbReference type="ARBA" id="ARBA00022723"/>
    </source>
</evidence>
<feature type="transmembrane region" description="Helical" evidence="12">
    <location>
        <begin position="5"/>
        <end position="27"/>
    </location>
</feature>
<dbReference type="InParanoid" id="A0A7M7P431"/>
<dbReference type="RefSeq" id="XP_030845987.1">
    <property type="nucleotide sequence ID" value="XM_030990127.1"/>
</dbReference>
<dbReference type="GO" id="GO:0016020">
    <property type="term" value="C:membrane"/>
    <property type="evidence" value="ECO:0007669"/>
    <property type="project" value="UniProtKB-SubCell"/>
</dbReference>
<keyword evidence="4" id="KW-0349">Heme</keyword>
<evidence type="ECO:0000256" key="8">
    <source>
        <dbReference type="ARBA" id="ARBA00022989"/>
    </source>
</evidence>
<accession>A0A7M7P431</accession>
<keyword evidence="10 12" id="KW-0472">Membrane</keyword>
<dbReference type="FunFam" id="1.20.120.1770:FF:000001">
    <property type="entry name" value="Cytochrome b reductase 1"/>
    <property type="match status" value="1"/>
</dbReference>
<dbReference type="PROSITE" id="PS50939">
    <property type="entry name" value="CYTOCHROME_B561"/>
    <property type="match status" value="1"/>
</dbReference>
<dbReference type="EnsemblMetazoa" id="XM_030990127">
    <property type="protein sequence ID" value="XP_030845987"/>
    <property type="gene ID" value="LOC592952"/>
</dbReference>
<evidence type="ECO:0000313" key="14">
    <source>
        <dbReference type="EnsemblMetazoa" id="XP_030845988"/>
    </source>
</evidence>
<evidence type="ECO:0000256" key="4">
    <source>
        <dbReference type="ARBA" id="ARBA00022617"/>
    </source>
</evidence>
<name>A0A7M7P431_STRPU</name>
<dbReference type="InterPro" id="IPR006593">
    <property type="entry name" value="Cyt_b561/ferric_Rdtase_TM"/>
</dbReference>
<dbReference type="GO" id="GO:0016491">
    <property type="term" value="F:oxidoreductase activity"/>
    <property type="evidence" value="ECO:0000318"/>
    <property type="project" value="GO_Central"/>
</dbReference>
<keyword evidence="3" id="KW-0813">Transport</keyword>
<feature type="transmembrane region" description="Helical" evidence="12">
    <location>
        <begin position="196"/>
        <end position="216"/>
    </location>
</feature>
<evidence type="ECO:0000256" key="11">
    <source>
        <dbReference type="SAM" id="MobiDB-lite"/>
    </source>
</evidence>
<organism evidence="14 15">
    <name type="scientific">Strongylocentrotus purpuratus</name>
    <name type="common">Purple sea urchin</name>
    <dbReference type="NCBI Taxonomy" id="7668"/>
    <lineage>
        <taxon>Eukaryota</taxon>
        <taxon>Metazoa</taxon>
        <taxon>Echinodermata</taxon>
        <taxon>Eleutherozoa</taxon>
        <taxon>Echinozoa</taxon>
        <taxon>Echinoidea</taxon>
        <taxon>Euechinoidea</taxon>
        <taxon>Echinacea</taxon>
        <taxon>Camarodonta</taxon>
        <taxon>Echinidea</taxon>
        <taxon>Strongylocentrotidae</taxon>
        <taxon>Strongylocentrotus</taxon>
    </lineage>
</organism>
<sequence length="256" mass="28649">MFCFYLLLGISQALAVLILILAGFWTGHTLGGFAWDGTAKEFNLHPLLMILGFVFLYGDAILMFRILRTENKTAVKVIHLLMQALALICGCIALKAVFTFHTTMGFPHLYSLHSWVGLTAFVLFAFQWIVGFVSFFFPKLREEFRASYLPIHRYFGVAIFATAVAAALIGINEKLFFLYSGTGDAPKYASRPDGAYVGNFLAFFILMFALIVGFLVTNPKYVREQQQNEETMPLASSAAMRQFQSTDTVPEAEEAK</sequence>
<feature type="transmembrane region" description="Helical" evidence="12">
    <location>
        <begin position="112"/>
        <end position="133"/>
    </location>
</feature>
<evidence type="ECO:0000256" key="2">
    <source>
        <dbReference type="ARBA" id="ARBA00004141"/>
    </source>
</evidence>
<dbReference type="RefSeq" id="XP_030845988.1">
    <property type="nucleotide sequence ID" value="XM_030990128.1"/>
</dbReference>
<dbReference type="OrthoDB" id="907479at2759"/>
<evidence type="ECO:0000256" key="10">
    <source>
        <dbReference type="ARBA" id="ARBA00023136"/>
    </source>
</evidence>